<dbReference type="GeneID" id="54484220"/>
<keyword evidence="6" id="KW-0256">Endoplasmic reticulum</keyword>
<dbReference type="GO" id="GO:0005783">
    <property type="term" value="C:endoplasmic reticulum"/>
    <property type="evidence" value="ECO:0007669"/>
    <property type="project" value="UniProtKB-SubCell"/>
</dbReference>
<keyword evidence="7 9" id="KW-0733">Signal recognition particle</keyword>
<feature type="compositionally biased region" description="Gly residues" evidence="11">
    <location>
        <begin position="628"/>
        <end position="638"/>
    </location>
</feature>
<dbReference type="AlphaFoldDB" id="A0A6A6WMQ4"/>
<proteinExistence type="inferred from homology"/>
<protein>
    <recommendedName>
        <fullName evidence="4 9">Signal recognition particle subunit SRP72</fullName>
    </recommendedName>
</protein>
<keyword evidence="8 9" id="KW-0687">Ribonucleoprotein</keyword>
<organism evidence="13 14">
    <name type="scientific">Pseudovirgaria hyperparasitica</name>
    <dbReference type="NCBI Taxonomy" id="470096"/>
    <lineage>
        <taxon>Eukaryota</taxon>
        <taxon>Fungi</taxon>
        <taxon>Dikarya</taxon>
        <taxon>Ascomycota</taxon>
        <taxon>Pezizomycotina</taxon>
        <taxon>Dothideomycetes</taxon>
        <taxon>Dothideomycetes incertae sedis</taxon>
        <taxon>Acrospermales</taxon>
        <taxon>Acrospermaceae</taxon>
        <taxon>Pseudovirgaria</taxon>
    </lineage>
</organism>
<dbReference type="GO" id="GO:0043022">
    <property type="term" value="F:ribosome binding"/>
    <property type="evidence" value="ECO:0007669"/>
    <property type="project" value="TreeGrafter"/>
</dbReference>
<feature type="compositionally biased region" description="Basic residues" evidence="11">
    <location>
        <begin position="640"/>
        <end position="651"/>
    </location>
</feature>
<comment type="function">
    <text evidence="9">Component of the signal recognition particle (SRP) complex, a ribonucleoprotein complex that mediates the cotranslational targeting of secretory and membrane proteins to the endoplasmic reticulum (ER).</text>
</comment>
<dbReference type="OrthoDB" id="5421607at2759"/>
<keyword evidence="5 9" id="KW-0963">Cytoplasm</keyword>
<dbReference type="FunFam" id="1.25.40.10:FF:000512">
    <property type="entry name" value="Signal recognition particle subunit SRP72"/>
    <property type="match status" value="1"/>
</dbReference>
<name>A0A6A6WMQ4_9PEZI</name>
<evidence type="ECO:0000256" key="5">
    <source>
        <dbReference type="ARBA" id="ARBA00022490"/>
    </source>
</evidence>
<evidence type="ECO:0000256" key="1">
    <source>
        <dbReference type="ARBA" id="ARBA00004240"/>
    </source>
</evidence>
<evidence type="ECO:0000259" key="12">
    <source>
        <dbReference type="Pfam" id="PF08492"/>
    </source>
</evidence>
<evidence type="ECO:0000256" key="9">
    <source>
        <dbReference type="PIRNR" id="PIRNR038922"/>
    </source>
</evidence>
<dbReference type="PANTHER" id="PTHR14094:SF9">
    <property type="entry name" value="SIGNAL RECOGNITION PARTICLE SUBUNIT SRP72"/>
    <property type="match status" value="1"/>
</dbReference>
<dbReference type="InterPro" id="IPR026270">
    <property type="entry name" value="SRP72"/>
</dbReference>
<dbReference type="GO" id="GO:0008312">
    <property type="term" value="F:7S RNA binding"/>
    <property type="evidence" value="ECO:0007669"/>
    <property type="project" value="InterPro"/>
</dbReference>
<evidence type="ECO:0000256" key="4">
    <source>
        <dbReference type="ARBA" id="ARBA00018350"/>
    </source>
</evidence>
<dbReference type="GO" id="GO:0005786">
    <property type="term" value="C:signal recognition particle, endoplasmic reticulum targeting"/>
    <property type="evidence" value="ECO:0007669"/>
    <property type="project" value="UniProtKB-UniRule"/>
</dbReference>
<dbReference type="InterPro" id="IPR011990">
    <property type="entry name" value="TPR-like_helical_dom_sf"/>
</dbReference>
<feature type="coiled-coil region" evidence="10">
    <location>
        <begin position="187"/>
        <end position="217"/>
    </location>
</feature>
<dbReference type="InterPro" id="IPR031545">
    <property type="entry name" value="SRP72_TPR-like"/>
</dbReference>
<dbReference type="Pfam" id="PF08492">
    <property type="entry name" value="SRP72"/>
    <property type="match status" value="1"/>
</dbReference>
<evidence type="ECO:0000313" key="13">
    <source>
        <dbReference type="EMBL" id="KAF2763432.1"/>
    </source>
</evidence>
<evidence type="ECO:0000256" key="8">
    <source>
        <dbReference type="ARBA" id="ARBA00023274"/>
    </source>
</evidence>
<gene>
    <name evidence="13" type="ORF">EJ05DRAFT_472340</name>
</gene>
<dbReference type="EMBL" id="ML996565">
    <property type="protein sequence ID" value="KAF2763432.1"/>
    <property type="molecule type" value="Genomic_DNA"/>
</dbReference>
<comment type="similarity">
    <text evidence="3 9">Belongs to the SRP72 family.</text>
</comment>
<evidence type="ECO:0000256" key="3">
    <source>
        <dbReference type="ARBA" id="ARBA00007676"/>
    </source>
</evidence>
<sequence>MSLSSLAALLSKTKLDDPEDVLRAANEALKKNRTNPEALHVKAIALLKLDRFEDALNVFEDGGNKLQETAALGYSYALYKAMELEKAEEVASKAEQSRGISHVLAQTLYRAEKFDQSAKLYSQLSSQGPEQEEEENDLRINSGAVDAQLEWQGNGSLVKKKKPDRVDMEAFETAFNAACGSVARGELAQAEILLKRAEDLCNSLDDLTDEEKKAETLPINVQQLYVFSMQGKTDAAEKLSARLDINQIPDLSTRRIAQLSSLSSAKETSNPYLMHRLTHAAPSTPKSDEPFRFQSSILRQNTHVLDLLALKYSGVANSTSSYIAKNADASPTSTSPFSVINAAAHAQNQTGKAAIKVLVPLLEKRPNDAGLVLAIVHLYLLTNNHAAAVHLLEGFFKKLEQSESSKDLDVRYSPGLIATIVSLYAAQSRKSHGRIELAKAANHWRTNSKGSQPPASLLRAAGISLLDSNDEDDLNEAGAIFTAINAHDPSDQAAVAGLIAAYATSDPSKLTDSQIALLPPTARLIQNIDAAALEDAGVAVPPQPATTTSKKRAAPEKEKPTKPHKIRKTRMPKDYVEGKKVDPERWLPLKDRSYYRPKGRKGKKKDAGLTQGGVVAEDKPSAPEVQKSGGGGGGGGGAQNKKKKKGKGGKW</sequence>
<keyword evidence="10" id="KW-0175">Coiled coil</keyword>
<dbReference type="Gene3D" id="1.25.40.10">
    <property type="entry name" value="Tetratricopeptide repeat domain"/>
    <property type="match status" value="1"/>
</dbReference>
<feature type="domain" description="Signal recognition particle SRP72 subunit RNA-binding" evidence="12">
    <location>
        <begin position="548"/>
        <end position="597"/>
    </location>
</feature>
<dbReference type="GO" id="GO:0006614">
    <property type="term" value="P:SRP-dependent cotranslational protein targeting to membrane"/>
    <property type="evidence" value="ECO:0007669"/>
    <property type="project" value="UniProtKB-UniRule"/>
</dbReference>
<dbReference type="Pfam" id="PF17004">
    <property type="entry name" value="SRP_TPR_like"/>
    <property type="match status" value="1"/>
</dbReference>
<dbReference type="RefSeq" id="XP_033605883.1">
    <property type="nucleotide sequence ID" value="XM_033743166.1"/>
</dbReference>
<evidence type="ECO:0000256" key="11">
    <source>
        <dbReference type="SAM" id="MobiDB-lite"/>
    </source>
</evidence>
<evidence type="ECO:0000313" key="14">
    <source>
        <dbReference type="Proteomes" id="UP000799437"/>
    </source>
</evidence>
<evidence type="ECO:0000256" key="2">
    <source>
        <dbReference type="ARBA" id="ARBA00004496"/>
    </source>
</evidence>
<feature type="compositionally biased region" description="Basic residues" evidence="11">
    <location>
        <begin position="595"/>
        <end position="604"/>
    </location>
</feature>
<dbReference type="PIRSF" id="PIRSF038922">
    <property type="entry name" value="SRP72"/>
    <property type="match status" value="1"/>
</dbReference>
<dbReference type="Proteomes" id="UP000799437">
    <property type="component" value="Unassembled WGS sequence"/>
</dbReference>
<comment type="subcellular location">
    <subcellularLocation>
        <location evidence="2 9">Cytoplasm</location>
    </subcellularLocation>
    <subcellularLocation>
        <location evidence="1">Endoplasmic reticulum</location>
    </subcellularLocation>
</comment>
<feature type="region of interest" description="Disordered" evidence="11">
    <location>
        <begin position="539"/>
        <end position="651"/>
    </location>
</feature>
<dbReference type="PANTHER" id="PTHR14094">
    <property type="entry name" value="SIGNAL RECOGNITION PARTICLE 72"/>
    <property type="match status" value="1"/>
</dbReference>
<keyword evidence="14" id="KW-1185">Reference proteome</keyword>
<accession>A0A6A6WMQ4</accession>
<feature type="compositionally biased region" description="Basic and acidic residues" evidence="11">
    <location>
        <begin position="571"/>
        <end position="594"/>
    </location>
</feature>
<evidence type="ECO:0000256" key="7">
    <source>
        <dbReference type="ARBA" id="ARBA00023135"/>
    </source>
</evidence>
<dbReference type="SUPFAM" id="SSF48452">
    <property type="entry name" value="TPR-like"/>
    <property type="match status" value="1"/>
</dbReference>
<evidence type="ECO:0000256" key="10">
    <source>
        <dbReference type="SAM" id="Coils"/>
    </source>
</evidence>
<reference evidence="13" key="1">
    <citation type="journal article" date="2020" name="Stud. Mycol.">
        <title>101 Dothideomycetes genomes: a test case for predicting lifestyles and emergence of pathogens.</title>
        <authorList>
            <person name="Haridas S."/>
            <person name="Albert R."/>
            <person name="Binder M."/>
            <person name="Bloem J."/>
            <person name="Labutti K."/>
            <person name="Salamov A."/>
            <person name="Andreopoulos B."/>
            <person name="Baker S."/>
            <person name="Barry K."/>
            <person name="Bills G."/>
            <person name="Bluhm B."/>
            <person name="Cannon C."/>
            <person name="Castanera R."/>
            <person name="Culley D."/>
            <person name="Daum C."/>
            <person name="Ezra D."/>
            <person name="Gonzalez J."/>
            <person name="Henrissat B."/>
            <person name="Kuo A."/>
            <person name="Liang C."/>
            <person name="Lipzen A."/>
            <person name="Lutzoni F."/>
            <person name="Magnuson J."/>
            <person name="Mondo S."/>
            <person name="Nolan M."/>
            <person name="Ohm R."/>
            <person name="Pangilinan J."/>
            <person name="Park H.-J."/>
            <person name="Ramirez L."/>
            <person name="Alfaro M."/>
            <person name="Sun H."/>
            <person name="Tritt A."/>
            <person name="Yoshinaga Y."/>
            <person name="Zwiers L.-H."/>
            <person name="Turgeon B."/>
            <person name="Goodwin S."/>
            <person name="Spatafora J."/>
            <person name="Crous P."/>
            <person name="Grigoriev I."/>
        </authorList>
    </citation>
    <scope>NUCLEOTIDE SEQUENCE</scope>
    <source>
        <strain evidence="13">CBS 121739</strain>
    </source>
</reference>
<evidence type="ECO:0000256" key="6">
    <source>
        <dbReference type="ARBA" id="ARBA00022824"/>
    </source>
</evidence>
<dbReference type="InterPro" id="IPR013699">
    <property type="entry name" value="Signal_recog_part_SRP72_RNA-bd"/>
</dbReference>